<comment type="caution">
    <text evidence="2">The sequence shown here is derived from an EMBL/GenBank/DDBJ whole genome shotgun (WGS) entry which is preliminary data.</text>
</comment>
<keyword evidence="3" id="KW-1185">Reference proteome</keyword>
<name>A0A1Q9DBU5_SYMMI</name>
<dbReference type="EMBL" id="LSRX01000612">
    <property type="protein sequence ID" value="OLP92651.1"/>
    <property type="molecule type" value="Genomic_DNA"/>
</dbReference>
<dbReference type="OrthoDB" id="419468at2759"/>
<feature type="region of interest" description="Disordered" evidence="1">
    <location>
        <begin position="102"/>
        <end position="145"/>
    </location>
</feature>
<proteinExistence type="predicted"/>
<protein>
    <submittedName>
        <fullName evidence="2">Uncharacterized protein</fullName>
    </submittedName>
</protein>
<dbReference type="Proteomes" id="UP000186817">
    <property type="component" value="Unassembled WGS sequence"/>
</dbReference>
<evidence type="ECO:0000313" key="2">
    <source>
        <dbReference type="EMBL" id="OLP92651.1"/>
    </source>
</evidence>
<gene>
    <name evidence="2" type="ORF">AK812_SmicGene25538</name>
</gene>
<evidence type="ECO:0000313" key="3">
    <source>
        <dbReference type="Proteomes" id="UP000186817"/>
    </source>
</evidence>
<sequence>MLWEAAFASCGQSFGSSGWKPAVSPCCKARRACLWVLQLRGAECLLPMAFWTPPTTRARDSPPVLDRRKRVYDMTDPTESPTSQKIQKAAEAQLVVETPPRKWVMETPPRKHSHAPYSPWGPRSPEKVEQQQLSKRVPASSADGADKTIAEQTEASDSKQQDFNPLSSFNLADFCAADKLRVHTAFNDIRDHIVLRLAEDSAAPAQPNSRRRHRAKALGRRLGVGTDHGADAVYFPNLEQDPVQNLPAEGQQQGAPDTLVVETHGRDSEVQASVEEGEFIDLLARHPGMPLPWSVLVLAMVSQRPLLAPVNIQRSEDPGQMAVQAPSGDSAVEATGNNQLRDAFQAPSGESAAEATGNNQLTDALQAPSGESAVEVCADPAVEATGNNQLTDALQAPSEIPDPLPLTAWYLARLVSLDVHERLQALAAQAPADAVDIHSRGCDSAAEGGGGFADAAADAGDRRRMVETGMVQGWSYVHPNQESGERERGEKGDNGRHRNKTALAGQAPPSEVLLLRPYPVVAMDPCRKMSLGQVLRALVVTARATYGDMWPEKVAILPFGTVQRNETWRCHPDASTWFFVLETSSHYALLVLRLRDRTPHVYDGLFMDAILAEAEACVAWLRDARILGDAPVPDPRFHSEVSRQQEAWSCGHRCVLACRAVIQATRTGGLWPPALPAAGCSLDALDAVERLALSSLEWERSGPEIFSDDVRPSPATPSRRRSKPRHPGTPPMDKPAPKRCRLGQAEDPATTRSPFGLAAEKALAATGRPEDGPSKKVRRTQQQLADSRREKEDGAMLLESAGFDRLVQFQRRHVEGGLHRCAGHWHAACLAAVRGDETQCSICNAILQAVRGHEVQTTPPAPAGTTTLEALQLPEVQKDADGPDADADNAAGKTAGAASFVLDGETLPEWIEKHRSGVYVMEDRYRLLARCVPCGKLLKLHRANSTLYIHLHEKNPRHCNNLDRLKKTDAFPVSQPATSSPCTGASVRRGGGYMLCRILDSLHCWHRHGCIAATPRDGETDVLSQCRWEVHQDTLLLRTTRCTQTAAPGCPCCRTCAALANNRKLCETVSAWAYRIDLTDLAIDVCYGTDETVRERQQELRGRDYRKEDLAGKDLSALLELPNDQLISTIRRKVESVAGYRRSASLQAFLDGRISKLRVCFHDDVQKTAFATLMHRFRAAVANGEAFPEDLRLGSMIAAEALRGDIVVDALLKSYLCKKDKEKRGCVRTGTGKFFGEDAAHEIAFSLGIAQECRSVLQLFGVSKKVVPRLNLQHSFLPSFFAPLADQSCLKNNCAVVLPYLDASSARRPHQMILDETVWWSTYELISGLELGASETIIGGTWDMDPACNKCRLSDVKEATKANLASQSLHFVLCRHDCPGPVFDVAMTPLRTGGTASDTLEFAGRVLQASTEAHGGLPPLAICFDNGGGNAGINRALLGIASEKELILGGNEPLPELLTHEP</sequence>
<feature type="region of interest" description="Disordered" evidence="1">
    <location>
        <begin position="477"/>
        <end position="502"/>
    </location>
</feature>
<evidence type="ECO:0000256" key="1">
    <source>
        <dbReference type="SAM" id="MobiDB-lite"/>
    </source>
</evidence>
<feature type="compositionally biased region" description="Basic and acidic residues" evidence="1">
    <location>
        <begin position="483"/>
        <end position="496"/>
    </location>
</feature>
<accession>A0A1Q9DBU5</accession>
<organism evidence="2 3">
    <name type="scientific">Symbiodinium microadriaticum</name>
    <name type="common">Dinoflagellate</name>
    <name type="synonym">Zooxanthella microadriatica</name>
    <dbReference type="NCBI Taxonomy" id="2951"/>
    <lineage>
        <taxon>Eukaryota</taxon>
        <taxon>Sar</taxon>
        <taxon>Alveolata</taxon>
        <taxon>Dinophyceae</taxon>
        <taxon>Suessiales</taxon>
        <taxon>Symbiodiniaceae</taxon>
        <taxon>Symbiodinium</taxon>
    </lineage>
</organism>
<feature type="region of interest" description="Disordered" evidence="1">
    <location>
        <begin position="704"/>
        <end position="792"/>
    </location>
</feature>
<reference evidence="2 3" key="1">
    <citation type="submission" date="2016-02" db="EMBL/GenBank/DDBJ databases">
        <title>Genome analysis of coral dinoflagellate symbionts highlights evolutionary adaptations to a symbiotic lifestyle.</title>
        <authorList>
            <person name="Aranda M."/>
            <person name="Li Y."/>
            <person name="Liew Y.J."/>
            <person name="Baumgarten S."/>
            <person name="Simakov O."/>
            <person name="Wilson M."/>
            <person name="Piel J."/>
            <person name="Ashoor H."/>
            <person name="Bougouffa S."/>
            <person name="Bajic V.B."/>
            <person name="Ryu T."/>
            <person name="Ravasi T."/>
            <person name="Bayer T."/>
            <person name="Micklem G."/>
            <person name="Kim H."/>
            <person name="Bhak J."/>
            <person name="Lajeunesse T.C."/>
            <person name="Voolstra C.R."/>
        </authorList>
    </citation>
    <scope>NUCLEOTIDE SEQUENCE [LARGE SCALE GENOMIC DNA]</scope>
    <source>
        <strain evidence="2 3">CCMP2467</strain>
    </source>
</reference>